<proteinExistence type="predicted"/>
<dbReference type="Pfam" id="PF04400">
    <property type="entry name" value="NqrM"/>
    <property type="match status" value="1"/>
</dbReference>
<evidence type="ECO:0000313" key="1">
    <source>
        <dbReference type="EMBL" id="MFC3852695.1"/>
    </source>
</evidence>
<organism evidence="1 2">
    <name type="scientific">Saccharospirillum mangrovi</name>
    <dbReference type="NCBI Taxonomy" id="2161747"/>
    <lineage>
        <taxon>Bacteria</taxon>
        <taxon>Pseudomonadati</taxon>
        <taxon>Pseudomonadota</taxon>
        <taxon>Gammaproteobacteria</taxon>
        <taxon>Oceanospirillales</taxon>
        <taxon>Saccharospirillaceae</taxon>
        <taxon>Saccharospirillum</taxon>
    </lineage>
</organism>
<protein>
    <submittedName>
        <fullName evidence="1">(Na+)-NQR maturation NqrM</fullName>
    </submittedName>
</protein>
<dbReference type="PANTHER" id="PTHR40691">
    <property type="entry name" value="(NA+)-NQR MATURATION NQRM"/>
    <property type="match status" value="1"/>
</dbReference>
<comment type="caution">
    <text evidence="1">The sequence shown here is derived from an EMBL/GenBank/DDBJ whole genome shotgun (WGS) entry which is preliminary data.</text>
</comment>
<gene>
    <name evidence="1" type="primary">nqrM</name>
    <name evidence="1" type="ORF">ACFOOG_07615</name>
</gene>
<name>A0ABV7ZWU0_9GAMM</name>
<dbReference type="Proteomes" id="UP001595617">
    <property type="component" value="Unassembled WGS sequence"/>
</dbReference>
<dbReference type="PANTHER" id="PTHR40691:SF3">
    <property type="entry name" value="(NA+)-NQR MATURATION NQRM"/>
    <property type="match status" value="1"/>
</dbReference>
<dbReference type="RefSeq" id="WP_380695149.1">
    <property type="nucleotide sequence ID" value="NZ_JBHRYR010000003.1"/>
</dbReference>
<accession>A0ABV7ZWU0</accession>
<dbReference type="EMBL" id="JBHRYR010000003">
    <property type="protein sequence ID" value="MFC3852695.1"/>
    <property type="molecule type" value="Genomic_DNA"/>
</dbReference>
<keyword evidence="2" id="KW-1185">Reference proteome</keyword>
<evidence type="ECO:0000313" key="2">
    <source>
        <dbReference type="Proteomes" id="UP001595617"/>
    </source>
</evidence>
<dbReference type="InterPro" id="IPR007495">
    <property type="entry name" value="NqrM"/>
</dbReference>
<sequence length="75" mass="7759">MTLFLVVFAFMLLIVGAMAVGVMFGRKPIAGSCGGLAAVGIEGKCEICGGNPELCEADDSPNTPQNGEFYDASKK</sequence>
<reference evidence="2" key="1">
    <citation type="journal article" date="2019" name="Int. J. Syst. Evol. Microbiol.">
        <title>The Global Catalogue of Microorganisms (GCM) 10K type strain sequencing project: providing services to taxonomists for standard genome sequencing and annotation.</title>
        <authorList>
            <consortium name="The Broad Institute Genomics Platform"/>
            <consortium name="The Broad Institute Genome Sequencing Center for Infectious Disease"/>
            <person name="Wu L."/>
            <person name="Ma J."/>
        </authorList>
    </citation>
    <scope>NUCLEOTIDE SEQUENCE [LARGE SCALE GENOMIC DNA]</scope>
    <source>
        <strain evidence="2">IBRC 10765</strain>
    </source>
</reference>